<protein>
    <recommendedName>
        <fullName evidence="10">TonB C-terminal domain-containing protein</fullName>
    </recommendedName>
</protein>
<dbReference type="Pfam" id="PF03544">
    <property type="entry name" value="TonB_C"/>
    <property type="match status" value="1"/>
</dbReference>
<evidence type="ECO:0000256" key="7">
    <source>
        <dbReference type="ARBA" id="ARBA00022927"/>
    </source>
</evidence>
<evidence type="ECO:0000259" key="10">
    <source>
        <dbReference type="PROSITE" id="PS52015"/>
    </source>
</evidence>
<dbReference type="Proteomes" id="UP001338309">
    <property type="component" value="Unassembled WGS sequence"/>
</dbReference>
<dbReference type="PROSITE" id="PS52015">
    <property type="entry name" value="TONB_CTD"/>
    <property type="match status" value="1"/>
</dbReference>
<comment type="caution">
    <text evidence="11">The sequence shown here is derived from an EMBL/GenBank/DDBJ whole genome shotgun (WGS) entry which is preliminary data.</text>
</comment>
<reference evidence="11 12" key="1">
    <citation type="submission" date="2023-08" db="EMBL/GenBank/DDBJ databases">
        <title>Draft genome sequence of Algoriphagus confluentis.</title>
        <authorList>
            <person name="Takatani N."/>
            <person name="Hosokawa M."/>
            <person name="Sawabe T."/>
        </authorList>
    </citation>
    <scope>NUCLEOTIDE SEQUENCE [LARGE SCALE GENOMIC DNA]</scope>
    <source>
        <strain evidence="11 12">NBRC 111222</strain>
    </source>
</reference>
<dbReference type="PANTHER" id="PTHR33446">
    <property type="entry name" value="PROTEIN TONB-RELATED"/>
    <property type="match status" value="1"/>
</dbReference>
<dbReference type="InterPro" id="IPR051045">
    <property type="entry name" value="TonB-dependent_transducer"/>
</dbReference>
<dbReference type="RefSeq" id="WP_338225246.1">
    <property type="nucleotide sequence ID" value="NZ_BTPD01000010.1"/>
</dbReference>
<evidence type="ECO:0000256" key="3">
    <source>
        <dbReference type="ARBA" id="ARBA00022448"/>
    </source>
</evidence>
<evidence type="ECO:0000256" key="9">
    <source>
        <dbReference type="ARBA" id="ARBA00023136"/>
    </source>
</evidence>
<evidence type="ECO:0000256" key="6">
    <source>
        <dbReference type="ARBA" id="ARBA00022692"/>
    </source>
</evidence>
<evidence type="ECO:0000256" key="5">
    <source>
        <dbReference type="ARBA" id="ARBA00022519"/>
    </source>
</evidence>
<keyword evidence="12" id="KW-1185">Reference proteome</keyword>
<dbReference type="InterPro" id="IPR037682">
    <property type="entry name" value="TonB_C"/>
</dbReference>
<keyword evidence="3" id="KW-0813">Transport</keyword>
<dbReference type="Gene3D" id="3.30.1150.10">
    <property type="match status" value="1"/>
</dbReference>
<name>A0ABQ6PSI5_9BACT</name>
<dbReference type="SUPFAM" id="SSF74653">
    <property type="entry name" value="TolA/TonB C-terminal domain"/>
    <property type="match status" value="1"/>
</dbReference>
<dbReference type="NCBIfam" id="TIGR01352">
    <property type="entry name" value="tonB_Cterm"/>
    <property type="match status" value="1"/>
</dbReference>
<proteinExistence type="inferred from homology"/>
<evidence type="ECO:0000313" key="11">
    <source>
        <dbReference type="EMBL" id="GMQ30537.1"/>
    </source>
</evidence>
<evidence type="ECO:0000256" key="4">
    <source>
        <dbReference type="ARBA" id="ARBA00022475"/>
    </source>
</evidence>
<keyword evidence="6" id="KW-0812">Transmembrane</keyword>
<evidence type="ECO:0000313" key="12">
    <source>
        <dbReference type="Proteomes" id="UP001338309"/>
    </source>
</evidence>
<dbReference type="EMBL" id="BTPD01000010">
    <property type="protein sequence ID" value="GMQ30537.1"/>
    <property type="molecule type" value="Genomic_DNA"/>
</dbReference>
<keyword evidence="7" id="KW-0653">Protein transport</keyword>
<keyword evidence="9" id="KW-0472">Membrane</keyword>
<evidence type="ECO:0000256" key="8">
    <source>
        <dbReference type="ARBA" id="ARBA00022989"/>
    </source>
</evidence>
<organism evidence="11 12">
    <name type="scientific">Algoriphagus confluentis</name>
    <dbReference type="NCBI Taxonomy" id="1697556"/>
    <lineage>
        <taxon>Bacteria</taxon>
        <taxon>Pseudomonadati</taxon>
        <taxon>Bacteroidota</taxon>
        <taxon>Cytophagia</taxon>
        <taxon>Cytophagales</taxon>
        <taxon>Cyclobacteriaceae</taxon>
        <taxon>Algoriphagus</taxon>
    </lineage>
</organism>
<comment type="similarity">
    <text evidence="2">Belongs to the TonB family.</text>
</comment>
<dbReference type="InterPro" id="IPR006260">
    <property type="entry name" value="TonB/TolA_C"/>
</dbReference>
<keyword evidence="4" id="KW-1003">Cell membrane</keyword>
<dbReference type="PANTHER" id="PTHR33446:SF2">
    <property type="entry name" value="PROTEIN TONB"/>
    <property type="match status" value="1"/>
</dbReference>
<keyword evidence="5" id="KW-0997">Cell inner membrane</keyword>
<gene>
    <name evidence="11" type="ORF">Aconfl_31800</name>
</gene>
<feature type="domain" description="TonB C-terminal" evidence="10">
    <location>
        <begin position="133"/>
        <end position="223"/>
    </location>
</feature>
<keyword evidence="8" id="KW-1133">Transmembrane helix</keyword>
<comment type="subcellular location">
    <subcellularLocation>
        <location evidence="1">Cell inner membrane</location>
        <topology evidence="1">Single-pass membrane protein</topology>
        <orientation evidence="1">Periplasmic side</orientation>
    </subcellularLocation>
</comment>
<evidence type="ECO:0000256" key="1">
    <source>
        <dbReference type="ARBA" id="ARBA00004383"/>
    </source>
</evidence>
<evidence type="ECO:0000256" key="2">
    <source>
        <dbReference type="ARBA" id="ARBA00006555"/>
    </source>
</evidence>
<accession>A0ABQ6PSI5</accession>
<sequence length="223" mass="25218">MENKKNPRLDLQRWNQVFLNLGLLIAVGAVLAAFEWKAYEEKPPMNLEDGITDWDILDIPITIQEPPRAPDPVVIPQFKPTPDDIVLDDLPNFDLNVDPTSELPSVILDSIPPTIENADEIYDFTEVQASFVGGMQGWYEYLKKNLVYPKMEQRAGREGTVILSFVVNIDGSIEDVVIRRSAGEGLDEAAKRVIEASPKWEPGRFRGQAVRSRMTIPIRFKLN</sequence>